<sequence length="100" mass="10067">MTAPHRAARARPVGGLAVTAFLAGLVSAILIALVFFTFGGAWPLVLSALVGAVGLAAGVLAFRRGQSRVLAIIGIVAGSLSLLFSLGVLAFAFVFVGAMQ</sequence>
<keyword evidence="1" id="KW-0472">Membrane</keyword>
<dbReference type="AlphaFoldDB" id="A0A4Q7U4I0"/>
<accession>A0A4Q7U4I0</accession>
<comment type="caution">
    <text evidence="2">The sequence shown here is derived from an EMBL/GenBank/DDBJ whole genome shotgun (WGS) entry which is preliminary data.</text>
</comment>
<dbReference type="Proteomes" id="UP000291832">
    <property type="component" value="Unassembled WGS sequence"/>
</dbReference>
<evidence type="ECO:0008006" key="4">
    <source>
        <dbReference type="Google" id="ProtNLM"/>
    </source>
</evidence>
<keyword evidence="1" id="KW-0812">Transmembrane</keyword>
<feature type="transmembrane region" description="Helical" evidence="1">
    <location>
        <begin position="42"/>
        <end position="62"/>
    </location>
</feature>
<proteinExistence type="predicted"/>
<evidence type="ECO:0000256" key="1">
    <source>
        <dbReference type="SAM" id="Phobius"/>
    </source>
</evidence>
<feature type="transmembrane region" description="Helical" evidence="1">
    <location>
        <begin position="12"/>
        <end position="36"/>
    </location>
</feature>
<dbReference type="EMBL" id="SHKI01000002">
    <property type="protein sequence ID" value="RZT68575.1"/>
    <property type="molecule type" value="Genomic_DNA"/>
</dbReference>
<organism evidence="2 3">
    <name type="scientific">Leucobacter luti</name>
    <dbReference type="NCBI Taxonomy" id="340320"/>
    <lineage>
        <taxon>Bacteria</taxon>
        <taxon>Bacillati</taxon>
        <taxon>Actinomycetota</taxon>
        <taxon>Actinomycetes</taxon>
        <taxon>Micrococcales</taxon>
        <taxon>Microbacteriaceae</taxon>
        <taxon>Leucobacter</taxon>
    </lineage>
</organism>
<dbReference type="RefSeq" id="WP_157992963.1">
    <property type="nucleotide sequence ID" value="NZ_QYAG01000004.1"/>
</dbReference>
<protein>
    <recommendedName>
        <fullName evidence="4">DUF4190 domain-containing protein</fullName>
    </recommendedName>
</protein>
<evidence type="ECO:0000313" key="2">
    <source>
        <dbReference type="EMBL" id="RZT68575.1"/>
    </source>
</evidence>
<feature type="transmembrane region" description="Helical" evidence="1">
    <location>
        <begin position="69"/>
        <end position="96"/>
    </location>
</feature>
<evidence type="ECO:0000313" key="3">
    <source>
        <dbReference type="Proteomes" id="UP000291832"/>
    </source>
</evidence>
<gene>
    <name evidence="2" type="ORF">EV139_0301</name>
</gene>
<reference evidence="2 3" key="1">
    <citation type="journal article" date="2015" name="Stand. Genomic Sci.">
        <title>Genomic Encyclopedia of Bacterial and Archaeal Type Strains, Phase III: the genomes of soil and plant-associated and newly described type strains.</title>
        <authorList>
            <person name="Whitman W.B."/>
            <person name="Woyke T."/>
            <person name="Klenk H.P."/>
            <person name="Zhou Y."/>
            <person name="Lilburn T.G."/>
            <person name="Beck B.J."/>
            <person name="De Vos P."/>
            <person name="Vandamme P."/>
            <person name="Eisen J.A."/>
            <person name="Garrity G."/>
            <person name="Hugenholtz P."/>
            <person name="Kyrpides N.C."/>
        </authorList>
    </citation>
    <scope>NUCLEOTIDE SEQUENCE [LARGE SCALE GENOMIC DNA]</scope>
    <source>
        <strain evidence="2 3">RF6</strain>
    </source>
</reference>
<keyword evidence="1" id="KW-1133">Transmembrane helix</keyword>
<name>A0A4Q7U4I0_9MICO</name>
<keyword evidence="3" id="KW-1185">Reference proteome</keyword>